<protein>
    <submittedName>
        <fullName evidence="1">Uncharacterized protein</fullName>
    </submittedName>
</protein>
<reference evidence="1" key="1">
    <citation type="submission" date="2021-02" db="EMBL/GenBank/DDBJ databases">
        <authorList>
            <person name="Dougan E. K."/>
            <person name="Rhodes N."/>
            <person name="Thang M."/>
            <person name="Chan C."/>
        </authorList>
    </citation>
    <scope>NUCLEOTIDE SEQUENCE</scope>
</reference>
<comment type="caution">
    <text evidence="1">The sequence shown here is derived from an EMBL/GenBank/DDBJ whole genome shotgun (WGS) entry which is preliminary data.</text>
</comment>
<gene>
    <name evidence="1" type="ORF">SNEC2469_LOCUS18398</name>
</gene>
<dbReference type="AlphaFoldDB" id="A0A812VN93"/>
<accession>A0A812VN93</accession>
<sequence>MEGDASGKIVAFTRQDNVAYITRFVMMDCFSPDKNFAFMTVLCCISMWGGNFGEDVHLQILKHLWPKGWRLTSSIVYQPVRPCLSVKRYRRGWSPHYQKTRLP</sequence>
<dbReference type="OrthoDB" id="441784at2759"/>
<dbReference type="Proteomes" id="UP000601435">
    <property type="component" value="Unassembled WGS sequence"/>
</dbReference>
<evidence type="ECO:0000313" key="2">
    <source>
        <dbReference type="Proteomes" id="UP000601435"/>
    </source>
</evidence>
<keyword evidence="2" id="KW-1185">Reference proteome</keyword>
<evidence type="ECO:0000313" key="1">
    <source>
        <dbReference type="EMBL" id="CAE7650540.1"/>
    </source>
</evidence>
<proteinExistence type="predicted"/>
<name>A0A812VN93_9DINO</name>
<dbReference type="EMBL" id="CAJNJA010030929">
    <property type="protein sequence ID" value="CAE7650540.1"/>
    <property type="molecule type" value="Genomic_DNA"/>
</dbReference>
<organism evidence="1 2">
    <name type="scientific">Symbiodinium necroappetens</name>
    <dbReference type="NCBI Taxonomy" id="1628268"/>
    <lineage>
        <taxon>Eukaryota</taxon>
        <taxon>Sar</taxon>
        <taxon>Alveolata</taxon>
        <taxon>Dinophyceae</taxon>
        <taxon>Suessiales</taxon>
        <taxon>Symbiodiniaceae</taxon>
        <taxon>Symbiodinium</taxon>
    </lineage>
</organism>